<feature type="compositionally biased region" description="Polar residues" evidence="1">
    <location>
        <begin position="44"/>
        <end position="57"/>
    </location>
</feature>
<dbReference type="AlphaFoldDB" id="A0A9W6YHY7"/>
<sequence length="194" mass="22163">MVFILGLVHSTRSTTRGDPLDWSVWPVNPPFGTHPLKIPPQEAANKTSKGQGQSRTFKGSARMSKNKKEHQEPQEFKARPSIDRNSRIQGVVERTPNLRLGTRIWDGEPMEDVDQLTLGPDHYELTIESLVPLRGVIWSNQYQIGAIMEWLDVYDPRSEVTNLDPGWRPKVRCDMVVRERWRVETALARAVGLL</sequence>
<accession>A0A9W6YHY7</accession>
<gene>
    <name evidence="2" type="ORF">Plil01_001810600</name>
</gene>
<dbReference type="EMBL" id="BSXW01012471">
    <property type="protein sequence ID" value="GMF65447.1"/>
    <property type="molecule type" value="Genomic_DNA"/>
</dbReference>
<name>A0A9W6YHY7_9STRA</name>
<reference evidence="2" key="1">
    <citation type="submission" date="2023-04" db="EMBL/GenBank/DDBJ databases">
        <title>Phytophthora lilii NBRC 32176.</title>
        <authorList>
            <person name="Ichikawa N."/>
            <person name="Sato H."/>
            <person name="Tonouchi N."/>
        </authorList>
    </citation>
    <scope>NUCLEOTIDE SEQUENCE</scope>
    <source>
        <strain evidence="2">NBRC 32176</strain>
    </source>
</reference>
<organism evidence="2 3">
    <name type="scientific">Phytophthora lilii</name>
    <dbReference type="NCBI Taxonomy" id="2077276"/>
    <lineage>
        <taxon>Eukaryota</taxon>
        <taxon>Sar</taxon>
        <taxon>Stramenopiles</taxon>
        <taxon>Oomycota</taxon>
        <taxon>Peronosporomycetes</taxon>
        <taxon>Peronosporales</taxon>
        <taxon>Peronosporaceae</taxon>
        <taxon>Phytophthora</taxon>
    </lineage>
</organism>
<feature type="compositionally biased region" description="Basic and acidic residues" evidence="1">
    <location>
        <begin position="69"/>
        <end position="86"/>
    </location>
</feature>
<dbReference type="Proteomes" id="UP001165083">
    <property type="component" value="Unassembled WGS sequence"/>
</dbReference>
<evidence type="ECO:0000256" key="1">
    <source>
        <dbReference type="SAM" id="MobiDB-lite"/>
    </source>
</evidence>
<keyword evidence="3" id="KW-1185">Reference proteome</keyword>
<proteinExistence type="predicted"/>
<feature type="region of interest" description="Disordered" evidence="1">
    <location>
        <begin position="33"/>
        <end position="87"/>
    </location>
</feature>
<protein>
    <submittedName>
        <fullName evidence="2">Unnamed protein product</fullName>
    </submittedName>
</protein>
<evidence type="ECO:0000313" key="3">
    <source>
        <dbReference type="Proteomes" id="UP001165083"/>
    </source>
</evidence>
<comment type="caution">
    <text evidence="2">The sequence shown here is derived from an EMBL/GenBank/DDBJ whole genome shotgun (WGS) entry which is preliminary data.</text>
</comment>
<evidence type="ECO:0000313" key="2">
    <source>
        <dbReference type="EMBL" id="GMF65447.1"/>
    </source>
</evidence>